<sequence length="424" mass="47464">MAIDLSIEIALLLERWQGIVNMMAQVAEVPCVLINRLDKNEICVQAVGSVSKPAFYCDEPIPLALNSYCSQVIASHQPLLVENAIGTRYENNNPTFAAGFSYYYGLPLLWPSGETFGTLCMLDRASADRASQHCSLLTLFKQAIEYDLQLLQQQQEQLKREQQADLKFIQLFNEISNRIKPVATNKLLQSELFVLLTSQYQYWHQELELQLNQTVLAHENSIHIAALVRIWSNLLAIAHETEWLRATAVAEPYSCEAEASLVDATPLLEQAVYKTALTLGTELVLRSHLPNPLLLSGRPELWSLIGLAITSFLVIGASGTSKTVFVSSRIKGKHRVLEWSLHVKGQTMPLHFTRDNQALYGFASVCAELAGAVLESGEQQLTESIHQQSSYLNSNRDHVDDIESRNASRTRFICLWIPVVGDDL</sequence>
<dbReference type="EMBL" id="KX426227">
    <property type="protein sequence ID" value="APW48799.1"/>
    <property type="molecule type" value="Genomic_DNA"/>
</dbReference>
<evidence type="ECO:0000313" key="1">
    <source>
        <dbReference type="EMBL" id="APW48799.1"/>
    </source>
</evidence>
<accession>A0A1P8KGJ1</accession>
<dbReference type="InterPro" id="IPR029016">
    <property type="entry name" value="GAF-like_dom_sf"/>
</dbReference>
<gene>
    <name evidence="1" type="ORF">BAA96_1p0093</name>
</gene>
<reference evidence="1" key="1">
    <citation type="journal article" date="2016" name="Biomed. Res. Int.">
        <title>Resistance of Permafrost and Modern Acinetobacter lwoffii Strains to Heavy Metals and Arsenic Revealed by Genome Analysis.</title>
        <authorList>
            <person name="Mindlin S."/>
            <person name="Petrenko A."/>
            <person name="Kurakov A."/>
            <person name="Beletsky A."/>
            <person name="Mardanov A."/>
            <person name="Petrova M."/>
        </authorList>
    </citation>
    <scope>NUCLEOTIDE SEQUENCE</scope>
    <source>
        <strain evidence="1">ED23-35</strain>
        <plasmid evidence="1">pALWED1.1</plasmid>
    </source>
</reference>
<keyword evidence="1" id="KW-0614">Plasmid</keyword>
<geneLocation type="plasmid" evidence="1">
    <name>pALWED1.1</name>
</geneLocation>
<organism evidence="1">
    <name type="scientific">Acinetobacter lwoffii</name>
    <dbReference type="NCBI Taxonomy" id="28090"/>
    <lineage>
        <taxon>Bacteria</taxon>
        <taxon>Pseudomonadati</taxon>
        <taxon>Pseudomonadota</taxon>
        <taxon>Gammaproteobacteria</taxon>
        <taxon>Moraxellales</taxon>
        <taxon>Moraxellaceae</taxon>
        <taxon>Acinetobacter</taxon>
    </lineage>
</organism>
<proteinExistence type="predicted"/>
<evidence type="ECO:0008006" key="2">
    <source>
        <dbReference type="Google" id="ProtNLM"/>
    </source>
</evidence>
<name>A0A1P8KGJ1_ACILW</name>
<dbReference type="Gene3D" id="3.30.450.40">
    <property type="match status" value="1"/>
</dbReference>
<dbReference type="RefSeq" id="WP_005006246.1">
    <property type="nucleotide sequence ID" value="NZ_CP082144.1"/>
</dbReference>
<dbReference type="SUPFAM" id="SSF55781">
    <property type="entry name" value="GAF domain-like"/>
    <property type="match status" value="1"/>
</dbReference>
<dbReference type="AlphaFoldDB" id="A0A1P8KGJ1"/>
<protein>
    <recommendedName>
        <fullName evidence="2">GAF domain-containing protein</fullName>
    </recommendedName>
</protein>